<evidence type="ECO:0000259" key="3">
    <source>
        <dbReference type="Pfam" id="PF20803"/>
    </source>
</evidence>
<sequence>MPPRPTPLVQELVVTLYGLYADPRTGELPVAGLVRLLDGVGVDGQAARATVSRLKGKGILDQRRAGGTSLYALSPDVLDLFRADDERIFAPVRSVPGDPWSLVVFSVPEAERNRRYELRSELASLGFGFVAAGVAIAPRTVLDQARARLAARGLDGYTECFAGEYLTGADIRAKVGQWWDLGALDEQYAAFIGDYEHLEAPAPDGPEADLAAFAAYVPMLTRWRRFPYRDPNIPLEYLPEGWKAPRAKAAFLRLHAQLAGPAGRHARRALEAA</sequence>
<feature type="domain" description="Transcriptional repressor PaaX-like C-terminal" evidence="2">
    <location>
        <begin position="179"/>
        <end position="267"/>
    </location>
</feature>
<evidence type="ECO:0000313" key="4">
    <source>
        <dbReference type="EMBL" id="GAA2201060.1"/>
    </source>
</evidence>
<dbReference type="Pfam" id="PF20803">
    <property type="entry name" value="PaaX_M"/>
    <property type="match status" value="1"/>
</dbReference>
<dbReference type="Gene3D" id="3.30.70.2650">
    <property type="match status" value="1"/>
</dbReference>
<dbReference type="Gene3D" id="1.20.58.1460">
    <property type="match status" value="1"/>
</dbReference>
<dbReference type="PANTHER" id="PTHR30319:SF1">
    <property type="entry name" value="TRANSCRIPTIONAL REPRESSOR PAAX"/>
    <property type="match status" value="1"/>
</dbReference>
<proteinExistence type="predicted"/>
<dbReference type="RefSeq" id="WP_344299966.1">
    <property type="nucleotide sequence ID" value="NZ_BAAAQW010000006.1"/>
</dbReference>
<comment type="caution">
    <text evidence="4">The sequence shown here is derived from an EMBL/GenBank/DDBJ whole genome shotgun (WGS) entry which is preliminary data.</text>
</comment>
<dbReference type="Proteomes" id="UP001500432">
    <property type="component" value="Unassembled WGS sequence"/>
</dbReference>
<dbReference type="InterPro" id="IPR013225">
    <property type="entry name" value="PaaX_C"/>
</dbReference>
<evidence type="ECO:0000313" key="5">
    <source>
        <dbReference type="Proteomes" id="UP001500432"/>
    </source>
</evidence>
<dbReference type="InterPro" id="IPR048846">
    <property type="entry name" value="PaaX-like_central"/>
</dbReference>
<feature type="domain" description="Transcriptional repressor PaaX-like N-terminal" evidence="1">
    <location>
        <begin position="12"/>
        <end position="74"/>
    </location>
</feature>
<dbReference type="Pfam" id="PF07848">
    <property type="entry name" value="PaaX"/>
    <property type="match status" value="1"/>
</dbReference>
<dbReference type="PIRSF" id="PIRSF020623">
    <property type="entry name" value="PaaX"/>
    <property type="match status" value="1"/>
</dbReference>
<dbReference type="InterPro" id="IPR011965">
    <property type="entry name" value="PaaX_trns_reg"/>
</dbReference>
<dbReference type="Pfam" id="PF08223">
    <property type="entry name" value="PaaX_C"/>
    <property type="match status" value="1"/>
</dbReference>
<protein>
    <submittedName>
        <fullName evidence="4">PaaX family transcriptional regulator C-terminal domain-containing protein</fullName>
    </submittedName>
</protein>
<reference evidence="4 5" key="1">
    <citation type="journal article" date="2019" name="Int. J. Syst. Evol. Microbiol.">
        <title>The Global Catalogue of Microorganisms (GCM) 10K type strain sequencing project: providing services to taxonomists for standard genome sequencing and annotation.</title>
        <authorList>
            <consortium name="The Broad Institute Genomics Platform"/>
            <consortium name="The Broad Institute Genome Sequencing Center for Infectious Disease"/>
            <person name="Wu L."/>
            <person name="Ma J."/>
        </authorList>
    </citation>
    <scope>NUCLEOTIDE SEQUENCE [LARGE SCALE GENOMIC DNA]</scope>
    <source>
        <strain evidence="4 5">JCM 16034</strain>
    </source>
</reference>
<gene>
    <name evidence="4" type="ORF">GCM10009849_24050</name>
</gene>
<evidence type="ECO:0000259" key="1">
    <source>
        <dbReference type="Pfam" id="PF07848"/>
    </source>
</evidence>
<evidence type="ECO:0000259" key="2">
    <source>
        <dbReference type="Pfam" id="PF08223"/>
    </source>
</evidence>
<organism evidence="4 5">
    <name type="scientific">Sinomonas flava</name>
    <dbReference type="NCBI Taxonomy" id="496857"/>
    <lineage>
        <taxon>Bacteria</taxon>
        <taxon>Bacillati</taxon>
        <taxon>Actinomycetota</taxon>
        <taxon>Actinomycetes</taxon>
        <taxon>Micrococcales</taxon>
        <taxon>Micrococcaceae</taxon>
        <taxon>Sinomonas</taxon>
    </lineage>
</organism>
<dbReference type="InterPro" id="IPR012906">
    <property type="entry name" value="PaaX-like_N"/>
</dbReference>
<name>A0ABN3BWQ0_9MICC</name>
<dbReference type="EMBL" id="BAAAQW010000006">
    <property type="protein sequence ID" value="GAA2201060.1"/>
    <property type="molecule type" value="Genomic_DNA"/>
</dbReference>
<dbReference type="Gene3D" id="1.10.10.10">
    <property type="entry name" value="Winged helix-like DNA-binding domain superfamily/Winged helix DNA-binding domain"/>
    <property type="match status" value="1"/>
</dbReference>
<dbReference type="InterPro" id="IPR036388">
    <property type="entry name" value="WH-like_DNA-bd_sf"/>
</dbReference>
<dbReference type="PANTHER" id="PTHR30319">
    <property type="entry name" value="PHENYLACETIC ACID REGULATOR-RELATED TRANSCRIPTIONAL REPRESSOR"/>
    <property type="match status" value="1"/>
</dbReference>
<feature type="domain" description="Transcriptional repressor PaaX-like central Cas2-like" evidence="3">
    <location>
        <begin position="99"/>
        <end position="172"/>
    </location>
</feature>
<accession>A0ABN3BWQ0</accession>
<keyword evidence="5" id="KW-1185">Reference proteome</keyword>